<keyword evidence="14" id="KW-1185">Reference proteome</keyword>
<feature type="transmembrane region" description="Helical" evidence="10">
    <location>
        <begin position="413"/>
        <end position="439"/>
    </location>
</feature>
<keyword evidence="3" id="KW-0813">Transport</keyword>
<proteinExistence type="inferred from homology"/>
<dbReference type="CDD" id="cd18579">
    <property type="entry name" value="ABC_6TM_ABCC_D1"/>
    <property type="match status" value="1"/>
</dbReference>
<dbReference type="InterPro" id="IPR003439">
    <property type="entry name" value="ABC_transporter-like_ATP-bd"/>
</dbReference>
<evidence type="ECO:0000256" key="6">
    <source>
        <dbReference type="ARBA" id="ARBA00022741"/>
    </source>
</evidence>
<dbReference type="SUPFAM" id="SSF90123">
    <property type="entry name" value="ABC transporter transmembrane region"/>
    <property type="match status" value="2"/>
</dbReference>
<feature type="transmembrane region" description="Helical" evidence="10">
    <location>
        <begin position="58"/>
        <end position="83"/>
    </location>
</feature>
<dbReference type="InterPro" id="IPR011527">
    <property type="entry name" value="ABC1_TM_dom"/>
</dbReference>
<evidence type="ECO:0000256" key="10">
    <source>
        <dbReference type="SAM" id="Phobius"/>
    </source>
</evidence>
<dbReference type="FunFam" id="3.40.50.300:FF:000074">
    <property type="entry name" value="Multidrug resistance-associated protein 5 isoform 1"/>
    <property type="match status" value="1"/>
</dbReference>
<accession>A0A9W8HSL6</accession>
<keyword evidence="7" id="KW-0067">ATP-binding</keyword>
<dbReference type="InterPro" id="IPR027417">
    <property type="entry name" value="P-loop_NTPase"/>
</dbReference>
<dbReference type="PANTHER" id="PTHR24223">
    <property type="entry name" value="ATP-BINDING CASSETTE SUB-FAMILY C"/>
    <property type="match status" value="1"/>
</dbReference>
<comment type="similarity">
    <text evidence="2">Belongs to the ABC transporter superfamily. ABCC family. Conjugate transporter (TC 3.A.1.208) subfamily.</text>
</comment>
<evidence type="ECO:0000259" key="11">
    <source>
        <dbReference type="PROSITE" id="PS50893"/>
    </source>
</evidence>
<keyword evidence="5" id="KW-0677">Repeat</keyword>
<dbReference type="Pfam" id="PF24357">
    <property type="entry name" value="TMD0_ABC"/>
    <property type="match status" value="1"/>
</dbReference>
<organism evidence="13 14">
    <name type="scientific">Coemansia guatemalensis</name>
    <dbReference type="NCBI Taxonomy" id="2761395"/>
    <lineage>
        <taxon>Eukaryota</taxon>
        <taxon>Fungi</taxon>
        <taxon>Fungi incertae sedis</taxon>
        <taxon>Zoopagomycota</taxon>
        <taxon>Kickxellomycotina</taxon>
        <taxon>Kickxellomycetes</taxon>
        <taxon>Kickxellales</taxon>
        <taxon>Kickxellaceae</taxon>
        <taxon>Coemansia</taxon>
    </lineage>
</organism>
<evidence type="ECO:0000256" key="4">
    <source>
        <dbReference type="ARBA" id="ARBA00022692"/>
    </source>
</evidence>
<reference evidence="13" key="1">
    <citation type="submission" date="2022-07" db="EMBL/GenBank/DDBJ databases">
        <title>Phylogenomic reconstructions and comparative analyses of Kickxellomycotina fungi.</title>
        <authorList>
            <person name="Reynolds N.K."/>
            <person name="Stajich J.E."/>
            <person name="Barry K."/>
            <person name="Grigoriev I.V."/>
            <person name="Crous P."/>
            <person name="Smith M.E."/>
        </authorList>
    </citation>
    <scope>NUCLEOTIDE SEQUENCE</scope>
    <source>
        <strain evidence="13">NRRL 1565</strain>
    </source>
</reference>
<dbReference type="Pfam" id="PF00005">
    <property type="entry name" value="ABC_tran"/>
    <property type="match status" value="2"/>
</dbReference>
<dbReference type="GO" id="GO:0016887">
    <property type="term" value="F:ATP hydrolysis activity"/>
    <property type="evidence" value="ECO:0007669"/>
    <property type="project" value="InterPro"/>
</dbReference>
<dbReference type="SUPFAM" id="SSF52540">
    <property type="entry name" value="P-loop containing nucleoside triphosphate hydrolases"/>
    <property type="match status" value="2"/>
</dbReference>
<feature type="transmembrane region" description="Helical" evidence="10">
    <location>
        <begin position="327"/>
        <end position="348"/>
    </location>
</feature>
<evidence type="ECO:0000256" key="9">
    <source>
        <dbReference type="ARBA" id="ARBA00023136"/>
    </source>
</evidence>
<protein>
    <submittedName>
        <fullName evidence="13">Uncharacterized protein</fullName>
    </submittedName>
</protein>
<dbReference type="InterPro" id="IPR017871">
    <property type="entry name" value="ABC_transporter-like_CS"/>
</dbReference>
<dbReference type="InterPro" id="IPR036640">
    <property type="entry name" value="ABC1_TM_sf"/>
</dbReference>
<evidence type="ECO:0000256" key="2">
    <source>
        <dbReference type="ARBA" id="ARBA00009726"/>
    </source>
</evidence>
<dbReference type="Proteomes" id="UP001140094">
    <property type="component" value="Unassembled WGS sequence"/>
</dbReference>
<feature type="transmembrane region" description="Helical" evidence="10">
    <location>
        <begin position="89"/>
        <end position="108"/>
    </location>
</feature>
<sequence>EGWGPLSPTNSAHLTTCFQHGLLAPCLNALFLVAAAVRMRRLSTMPPLPAELVTGRIFSAKLLLATAALLASAAELVAMAIHFPYINTYTLSLTLQTAALAVAVWLHYKEQLYNRIASTPLLLFWLFTIMLSLLRLRTAASIDYVNEFNGLAYPVALFTVASLAVFALECQPKPDKLFEPSGNDTDDVDNNGFGKLEDCDDDYCTAGSPEERANVFSRYTYTWVGSILQKAYHKQLNLEDIWKLTGQYRPDVVHARFQESWQKELRSSCPSLFWATARAYWSIWALLGLHLFLKTAASILQPVLLSRLIEFSATYGTDQGSPIEHGYFYAVALFLAACEMNVGCRLLVTHGQRIKTFTRTSYMAAIYQKLFALSNNSRQKFDIGRIITHITIDLENIAVFLEEDSHDLWCDPLRIIVCLLMLYQMLGWSALAGVFIMLACSPVISRIGQTIGARSKRLMGYRDQRMGIISEVLAGIRVIKMYAWESAFIRRINDVRINLELEAIRKNNVLKAITRSAVSMMPYLVLFATFGTYSVFDNSSRGPLDARLVFVALPLLNLARLSLRRAPQTIPNIIKARASFCRITKFLTATEIYFSDIDRQPYNRDSSGASVNDSLISINNATFKWFAADTPALRNIIIECKRKELIAIIGRVGCGKSSLVSAILGDMIKCAGEVTVRGSIAYVAQQPWILNATLRDNILFGSDYDEEFYGRVIDACALWQDIDALPAGDMTEIGERGINLSGGQKMRVSLARAIYARADVYILDDPLAAVDAYVGEHLFKHVIGPQGILRARARILVTNAVEYLDYVDNIVMLRDGRIIERGTSAEAMSRQGDIFDFVHHQIAAYSSTENNSVASADEYNAGGTSTIRAYAQQSRFISQMEHCVGQYIRVDNAYVLLNQWLAMRLETIGNMLTLATSLLMIGSAHYSGSGDADAIGLAVGSTLMLSIAVNWTVRHYGDMQMSMTHLERATEYAELTPEADDVIEDHRPKEAWPKQGMVEFKDYSMRYRDGLDLSLKDLSFCVQPGQKVGIVGRTGAGKSSLTLALFRIIEAAGGQILLDGEDISKYGLFDVRSKLSIIPQDPVLFAGAVRENLDPFNSYSDQDIWRALEQAHLADYIRSKDERLEFMVSQSGENFSVGQRQLICLARALLKHAKVLVLDEATAAIDKETDAIIQQTIRSEFRDCTVLTIAHRLNTVIDSDMVLVIEDGQLAEYDTPHNLLANNDSILSKLIKKAQASSN</sequence>
<dbReference type="PROSITE" id="PS50929">
    <property type="entry name" value="ABC_TM1F"/>
    <property type="match status" value="1"/>
</dbReference>
<evidence type="ECO:0000256" key="7">
    <source>
        <dbReference type="ARBA" id="ARBA00022840"/>
    </source>
</evidence>
<keyword evidence="6" id="KW-0547">Nucleotide-binding</keyword>
<evidence type="ECO:0000256" key="8">
    <source>
        <dbReference type="ARBA" id="ARBA00022989"/>
    </source>
</evidence>
<dbReference type="GO" id="GO:0005524">
    <property type="term" value="F:ATP binding"/>
    <property type="evidence" value="ECO:0007669"/>
    <property type="project" value="UniProtKB-KW"/>
</dbReference>
<feature type="domain" description="ABC transporter" evidence="11">
    <location>
        <begin position="616"/>
        <end position="840"/>
    </location>
</feature>
<feature type="transmembrane region" description="Helical" evidence="10">
    <location>
        <begin position="120"/>
        <end position="138"/>
    </location>
</feature>
<evidence type="ECO:0000256" key="5">
    <source>
        <dbReference type="ARBA" id="ARBA00022737"/>
    </source>
</evidence>
<dbReference type="CDD" id="cd03250">
    <property type="entry name" value="ABCC_MRP_domain1"/>
    <property type="match status" value="1"/>
</dbReference>
<evidence type="ECO:0000256" key="3">
    <source>
        <dbReference type="ARBA" id="ARBA00022448"/>
    </source>
</evidence>
<dbReference type="GO" id="GO:0140359">
    <property type="term" value="F:ABC-type transporter activity"/>
    <property type="evidence" value="ECO:0007669"/>
    <property type="project" value="InterPro"/>
</dbReference>
<evidence type="ECO:0000313" key="13">
    <source>
        <dbReference type="EMBL" id="KAJ2800320.1"/>
    </source>
</evidence>
<dbReference type="OrthoDB" id="6500128at2759"/>
<dbReference type="GO" id="GO:0012505">
    <property type="term" value="C:endomembrane system"/>
    <property type="evidence" value="ECO:0007669"/>
    <property type="project" value="UniProtKB-SubCell"/>
</dbReference>
<feature type="transmembrane region" description="Helical" evidence="10">
    <location>
        <begin position="20"/>
        <end position="37"/>
    </location>
</feature>
<feature type="transmembrane region" description="Helical" evidence="10">
    <location>
        <begin position="150"/>
        <end position="168"/>
    </location>
</feature>
<keyword evidence="8 10" id="KW-1133">Transmembrane helix</keyword>
<feature type="non-terminal residue" evidence="13">
    <location>
        <position position="1239"/>
    </location>
</feature>
<name>A0A9W8HSL6_9FUNG</name>
<dbReference type="PROSITE" id="PS00211">
    <property type="entry name" value="ABC_TRANSPORTER_1"/>
    <property type="match status" value="2"/>
</dbReference>
<dbReference type="InterPro" id="IPR050173">
    <property type="entry name" value="ABC_transporter_C-like"/>
</dbReference>
<dbReference type="Pfam" id="PF00664">
    <property type="entry name" value="ABC_membrane"/>
    <property type="match status" value="1"/>
</dbReference>
<evidence type="ECO:0000259" key="12">
    <source>
        <dbReference type="PROSITE" id="PS50929"/>
    </source>
</evidence>
<dbReference type="InterPro" id="IPR056227">
    <property type="entry name" value="TMD0_ABC"/>
</dbReference>
<dbReference type="CDD" id="cd03244">
    <property type="entry name" value="ABCC_MRP_domain2"/>
    <property type="match status" value="1"/>
</dbReference>
<evidence type="ECO:0000256" key="1">
    <source>
        <dbReference type="ARBA" id="ARBA00004127"/>
    </source>
</evidence>
<dbReference type="FunFam" id="3.40.50.300:FF:000997">
    <property type="entry name" value="Multidrug resistance-associated protein 1"/>
    <property type="match status" value="1"/>
</dbReference>
<comment type="caution">
    <text evidence="13">The sequence shown here is derived from an EMBL/GenBank/DDBJ whole genome shotgun (WGS) entry which is preliminary data.</text>
</comment>
<dbReference type="PROSITE" id="PS50893">
    <property type="entry name" value="ABC_TRANSPORTER_2"/>
    <property type="match status" value="2"/>
</dbReference>
<evidence type="ECO:0000313" key="14">
    <source>
        <dbReference type="Proteomes" id="UP001140094"/>
    </source>
</evidence>
<dbReference type="InterPro" id="IPR003593">
    <property type="entry name" value="AAA+_ATPase"/>
</dbReference>
<keyword evidence="9 10" id="KW-0472">Membrane</keyword>
<dbReference type="GO" id="GO:0016020">
    <property type="term" value="C:membrane"/>
    <property type="evidence" value="ECO:0007669"/>
    <property type="project" value="InterPro"/>
</dbReference>
<comment type="subcellular location">
    <subcellularLocation>
        <location evidence="1">Endomembrane system</location>
        <topology evidence="1">Multi-pass membrane protein</topology>
    </subcellularLocation>
</comment>
<keyword evidence="4 10" id="KW-0812">Transmembrane</keyword>
<dbReference type="SMART" id="SM00382">
    <property type="entry name" value="AAA"/>
    <property type="match status" value="2"/>
</dbReference>
<dbReference type="EMBL" id="JANBUO010001008">
    <property type="protein sequence ID" value="KAJ2800320.1"/>
    <property type="molecule type" value="Genomic_DNA"/>
</dbReference>
<gene>
    <name evidence="13" type="ORF">H4R20_004108</name>
</gene>
<dbReference type="PANTHER" id="PTHR24223:SF399">
    <property type="entry name" value="ABC TRANSPORTER ATNG"/>
    <property type="match status" value="1"/>
</dbReference>
<dbReference type="InterPro" id="IPR044746">
    <property type="entry name" value="ABCC_6TM_D1"/>
</dbReference>
<feature type="domain" description="ABC transporter" evidence="11">
    <location>
        <begin position="998"/>
        <end position="1232"/>
    </location>
</feature>
<dbReference type="AlphaFoldDB" id="A0A9W8HSL6"/>
<feature type="domain" description="ABC transmembrane type-1" evidence="12">
    <location>
        <begin position="291"/>
        <end position="575"/>
    </location>
</feature>
<dbReference type="Gene3D" id="3.40.50.300">
    <property type="entry name" value="P-loop containing nucleotide triphosphate hydrolases"/>
    <property type="match status" value="2"/>
</dbReference>
<dbReference type="Gene3D" id="1.20.1560.10">
    <property type="entry name" value="ABC transporter type 1, transmembrane domain"/>
    <property type="match status" value="2"/>
</dbReference>